<dbReference type="Proteomes" id="UP001239909">
    <property type="component" value="Unassembled WGS sequence"/>
</dbReference>
<name>A0ABQ6LK24_9RHOB</name>
<evidence type="ECO:0000256" key="2">
    <source>
        <dbReference type="SAM" id="SignalP"/>
    </source>
</evidence>
<feature type="compositionally biased region" description="Polar residues" evidence="1">
    <location>
        <begin position="119"/>
        <end position="134"/>
    </location>
</feature>
<feature type="chain" id="PRO_5046929465" evidence="2">
    <location>
        <begin position="24"/>
        <end position="134"/>
    </location>
</feature>
<organism evidence="3 4">
    <name type="scientific">Paralimibaculum aggregatum</name>
    <dbReference type="NCBI Taxonomy" id="3036245"/>
    <lineage>
        <taxon>Bacteria</taxon>
        <taxon>Pseudomonadati</taxon>
        <taxon>Pseudomonadota</taxon>
        <taxon>Alphaproteobacteria</taxon>
        <taxon>Rhodobacterales</taxon>
        <taxon>Paracoccaceae</taxon>
        <taxon>Paralimibaculum</taxon>
    </lineage>
</organism>
<keyword evidence="4" id="KW-1185">Reference proteome</keyword>
<evidence type="ECO:0000313" key="4">
    <source>
        <dbReference type="Proteomes" id="UP001239909"/>
    </source>
</evidence>
<dbReference type="RefSeq" id="WP_285672132.1">
    <property type="nucleotide sequence ID" value="NZ_BSYI01000018.1"/>
</dbReference>
<keyword evidence="2" id="KW-0732">Signal</keyword>
<comment type="caution">
    <text evidence="3">The sequence shown here is derived from an EMBL/GenBank/DDBJ whole genome shotgun (WGS) entry which is preliminary data.</text>
</comment>
<protein>
    <submittedName>
        <fullName evidence="3">Uncharacterized protein</fullName>
    </submittedName>
</protein>
<proteinExistence type="predicted"/>
<accession>A0ABQ6LK24</accession>
<evidence type="ECO:0000313" key="3">
    <source>
        <dbReference type="EMBL" id="GMG83337.1"/>
    </source>
</evidence>
<sequence length="134" mass="13453">MSFRPTLAAAAAAALLLASAAPAATILETASLGPTGQNSGSGLSDQYLGARFSISERTRVTAVGGHVGRSYGSLFAAIVALPSAGALPDFADPMDIDAPGIALFGQSFELPLASGASGDISTPSRSRWTRASTR</sequence>
<dbReference type="EMBL" id="BSYI01000018">
    <property type="protein sequence ID" value="GMG83337.1"/>
    <property type="molecule type" value="Genomic_DNA"/>
</dbReference>
<reference evidence="3 4" key="1">
    <citation type="submission" date="2023-04" db="EMBL/GenBank/DDBJ databases">
        <title>Marinoamorphus aggregata gen. nov., sp. Nov., isolate from tissue of brittle star Ophioplocus japonicus.</title>
        <authorList>
            <person name="Kawano K."/>
            <person name="Sawayama S."/>
            <person name="Nakagawa S."/>
        </authorList>
    </citation>
    <scope>NUCLEOTIDE SEQUENCE [LARGE SCALE GENOMIC DNA]</scope>
    <source>
        <strain evidence="3 4">NKW23</strain>
    </source>
</reference>
<feature type="region of interest" description="Disordered" evidence="1">
    <location>
        <begin position="115"/>
        <end position="134"/>
    </location>
</feature>
<evidence type="ECO:0000256" key="1">
    <source>
        <dbReference type="SAM" id="MobiDB-lite"/>
    </source>
</evidence>
<gene>
    <name evidence="3" type="ORF">LNKW23_25500</name>
</gene>
<feature type="signal peptide" evidence="2">
    <location>
        <begin position="1"/>
        <end position="23"/>
    </location>
</feature>